<dbReference type="InterPro" id="IPR010344">
    <property type="entry name" value="YbjH"/>
</dbReference>
<dbReference type="RefSeq" id="WP_091907805.1">
    <property type="nucleotide sequence ID" value="NZ_FNLO01000005.1"/>
</dbReference>
<gene>
    <name evidence="2" type="ORF">SAMN05216551_105216</name>
</gene>
<dbReference type="EMBL" id="FNLO01000005">
    <property type="protein sequence ID" value="SDV48592.1"/>
    <property type="molecule type" value="Genomic_DNA"/>
</dbReference>
<proteinExistence type="predicted"/>
<sequence>MDKTRERGVGAGYVLACLLICGVPMSAWGQVSATIDRRGYLGDWLVGSPAALRGVTPTADGGAQPLYRPGTMWTTPDERAAQTARRQTLLNYIRYLPLSKTLDAAARERLYQLVASRPVTGRVPLQGADPRWLKANDASDPMLSPGDTVSIPVRPGRVAVIRPDGKLCLVPHRPGAQALQYVRACDAEAAPDYAWVVQPDGQVSKYAVAAWNRTAQNVPAPGAWIWAPDRRGKWSEGFSERLAAFFATQGAADVPVDPLLLSAKDVNGEAPNTALKEQGGTAAGIAEVEASRIPDQRPARDLQVTSSDWGTMGVLQTPSARFGEAGNVSFTASYISPYTRLSVMLQPLDWFEFGFRYTDVRNHLYGPTSLSGTQTYKDKSIDFRVRLLKESAYLPQIAAGMRDVGGTGLFSSEYFVASKRTGDFDWSLGLAWGNMGARGDFGNPLSIFSNKFNTRPSGGNSAGEVNGKSLFRGRTALFGGVQYQTPWSPLILKLEYDGNDYKHEPFNTNLDAKSPINVGFVYRLNKSVDISAAFERGNRAMIGLTVHENFSALSATKTADPAPLPIVAARPQIKEADWSALTATLQTQSGWHVQSIRRSGARLDVVFDNPAAVYRKDRVERIATVLHKGAPADIDQFRIVQMVRGTPTASYVIRRDAWAIAHTQAVPPLRREPTVVPAAPPTAAAVAATPAELIQPMKRWDFSVGPGLSQSFGGPNGFWLYRVTANADASFQLTQSSWLAGGLSYRLLDNYNKFTYDAPSKLPRVRTYIRQYVTTSRLTIPYLQATHVGRLGNDQFYEVYGGLLEEMYAGVGGEWLYRPWHSPLAVGVDINRVRQRGFRQDFSLRDYQATTGHITAYWDTGWNGVHVNFSVGQYLAKDKGATLDVSRIFDNGVTIGAYATKTNVSAKQFGEGSFDKGIYLSIPFDALMARSSPKRANLVWAPLIRDGGAKLFRQFPLYDLTSERNPRSFSFGPPPTSP</sequence>
<evidence type="ECO:0000313" key="2">
    <source>
        <dbReference type="EMBL" id="SDV48592.1"/>
    </source>
</evidence>
<keyword evidence="3" id="KW-1185">Reference proteome</keyword>
<dbReference type="InterPro" id="IPR010425">
    <property type="entry name" value="Caps_synth_GfcC-like_C"/>
</dbReference>
<reference evidence="3" key="1">
    <citation type="submission" date="2016-09" db="EMBL/GenBank/DDBJ databases">
        <authorList>
            <person name="Varghese N."/>
            <person name="Submissions S."/>
        </authorList>
    </citation>
    <scope>NUCLEOTIDE SEQUENCE [LARGE SCALE GENOMIC DNA]</scope>
    <source>
        <strain evidence="3">JS23</strain>
    </source>
</reference>
<evidence type="ECO:0000259" key="1">
    <source>
        <dbReference type="Pfam" id="PF06251"/>
    </source>
</evidence>
<dbReference type="STRING" id="1770053.SAMN05216551_105216"/>
<dbReference type="Pfam" id="PF06082">
    <property type="entry name" value="YjbH"/>
    <property type="match status" value="1"/>
</dbReference>
<dbReference type="OrthoDB" id="19542at2"/>
<evidence type="ECO:0000313" key="3">
    <source>
        <dbReference type="Proteomes" id="UP000243719"/>
    </source>
</evidence>
<dbReference type="Gene3D" id="3.10.560.10">
    <property type="entry name" value="Outer membrane lipoprotein wza domain like"/>
    <property type="match status" value="1"/>
</dbReference>
<dbReference type="Pfam" id="PF06251">
    <property type="entry name" value="Caps_syn_GfcC_C"/>
    <property type="match status" value="1"/>
</dbReference>
<accession>A0A1H2PPC7</accession>
<name>A0A1H2PPC7_9BURK</name>
<feature type="domain" description="Capsule biosynthesis GfcC-like C-terminal" evidence="1">
    <location>
        <begin position="170"/>
        <end position="239"/>
    </location>
</feature>
<dbReference type="Proteomes" id="UP000243719">
    <property type="component" value="Unassembled WGS sequence"/>
</dbReference>
<protein>
    <submittedName>
        <fullName evidence="2">Capsule biosynthesis GfcC</fullName>
    </submittedName>
</protein>
<dbReference type="AlphaFoldDB" id="A0A1H2PPC7"/>
<organism evidence="2 3">
    <name type="scientific">Chitinasiproducens palmae</name>
    <dbReference type="NCBI Taxonomy" id="1770053"/>
    <lineage>
        <taxon>Bacteria</taxon>
        <taxon>Pseudomonadati</taxon>
        <taxon>Pseudomonadota</taxon>
        <taxon>Betaproteobacteria</taxon>
        <taxon>Burkholderiales</taxon>
        <taxon>Burkholderiaceae</taxon>
        <taxon>Chitinasiproducens</taxon>
    </lineage>
</organism>